<dbReference type="GO" id="GO:0003677">
    <property type="term" value="F:DNA binding"/>
    <property type="evidence" value="ECO:0007669"/>
    <property type="project" value="UniProtKB-KW"/>
</dbReference>
<evidence type="ECO:0000256" key="5">
    <source>
        <dbReference type="ARBA" id="ARBA00022842"/>
    </source>
</evidence>
<keyword evidence="2 9" id="KW-0479">Metal-binding</keyword>
<gene>
    <name evidence="9" type="primary">cas1</name>
    <name evidence="10" type="ORF">Theth_1162</name>
</gene>
<dbReference type="AlphaFoldDB" id="F7YTL3"/>
<evidence type="ECO:0000313" key="10">
    <source>
        <dbReference type="EMBL" id="AEH51235.1"/>
    </source>
</evidence>
<dbReference type="Gene3D" id="3.100.10.20">
    <property type="entry name" value="CRISPR-associated endonuclease Cas1, N-terminal domain"/>
    <property type="match status" value="1"/>
</dbReference>
<protein>
    <recommendedName>
        <fullName evidence="9">CRISPR-associated endonuclease Cas1</fullName>
        <ecNumber evidence="9">3.1.-.-</ecNumber>
    </recommendedName>
</protein>
<dbReference type="KEGG" id="tta:Theth_1162"/>
<evidence type="ECO:0000313" key="11">
    <source>
        <dbReference type="Proteomes" id="UP000006804"/>
    </source>
</evidence>
<dbReference type="GO" id="GO:0016787">
    <property type="term" value="F:hydrolase activity"/>
    <property type="evidence" value="ECO:0007669"/>
    <property type="project" value="UniProtKB-KW"/>
</dbReference>
<keyword evidence="5 9" id="KW-0460">Magnesium</keyword>
<dbReference type="PANTHER" id="PTHR43219">
    <property type="entry name" value="CRISPR-ASSOCIATED ENDONUCLEASE CAS1"/>
    <property type="match status" value="1"/>
</dbReference>
<dbReference type="InterPro" id="IPR019858">
    <property type="entry name" value="CRISPR-assoc_Cas1_HMARI/TNEAP"/>
</dbReference>
<evidence type="ECO:0000256" key="3">
    <source>
        <dbReference type="ARBA" id="ARBA00022759"/>
    </source>
</evidence>
<keyword evidence="1 9" id="KW-0540">Nuclease</keyword>
<comment type="function">
    <text evidence="9">CRISPR (clustered regularly interspaced short palindromic repeat), is an adaptive immune system that provides protection against mobile genetic elements (viruses, transposable elements and conjugative plasmids). CRISPR clusters contain spacers, sequences complementary to antecedent mobile elements, and target invading nucleic acids. CRISPR clusters are transcribed and processed into CRISPR RNA (crRNA). Acts as a dsDNA endonuclease. Involved in the integration of spacer DNA into the CRISPR cassette.</text>
</comment>
<evidence type="ECO:0000256" key="8">
    <source>
        <dbReference type="ARBA" id="ARBA00023211"/>
    </source>
</evidence>
<accession>F7YTL3</accession>
<dbReference type="OrthoDB" id="9803119at2"/>
<dbReference type="STRING" id="688269.Theth_1162"/>
<dbReference type="GO" id="GO:0004520">
    <property type="term" value="F:DNA endonuclease activity"/>
    <property type="evidence" value="ECO:0007669"/>
    <property type="project" value="InterPro"/>
</dbReference>
<dbReference type="Pfam" id="PF01867">
    <property type="entry name" value="Cas_Cas1"/>
    <property type="match status" value="1"/>
</dbReference>
<dbReference type="EC" id="3.1.-.-" evidence="9"/>
<dbReference type="PATRIC" id="fig|688269.3.peg.1197"/>
<dbReference type="GO" id="GO:0043571">
    <property type="term" value="P:maintenance of CRISPR repeat elements"/>
    <property type="evidence" value="ECO:0007669"/>
    <property type="project" value="UniProtKB-UniRule"/>
</dbReference>
<dbReference type="PANTHER" id="PTHR43219:SF1">
    <property type="entry name" value="CRISPR-ASSOCIATED ENDONUCLEASE CAS1"/>
    <property type="match status" value="1"/>
</dbReference>
<sequence precursor="true">MAKKTLYIFASGRLQRKDNTICAETEEGKKYFPVESVRDIFIMGEVDLNKKFLEFLEEKEIVAHFFGYYGNYVGTFYPREHNNSGYMIVKQVEHYLNPSLRLKLARKFVEGSLENMLQVLKYYEKRKKNLEEYCEKVSSLLRTLENCNSIEELMAIEGNARRCYYESFNVILEDTPFSLAKREKRPATDPINALISYGNSLVYMKLLTEIYMTHLDPRIGYLHTTNFRSFTLNLDVAEIFKPILADRTLFSILGKRMIDEEGFEYKGEMCILKEKTAKKYVQEFEEKLSTTLYHRELKRNISYQNLMRMELYKLEKHLMGEKEYEPFVSRW</sequence>
<dbReference type="Gene3D" id="1.20.120.920">
    <property type="entry name" value="CRISPR-associated endonuclease Cas1, C-terminal domain"/>
    <property type="match status" value="1"/>
</dbReference>
<keyword evidence="7 9" id="KW-0238">DNA-binding</keyword>
<evidence type="ECO:0000256" key="2">
    <source>
        <dbReference type="ARBA" id="ARBA00022723"/>
    </source>
</evidence>
<keyword evidence="11" id="KW-1185">Reference proteome</keyword>
<feature type="binding site" evidence="9">
    <location>
        <position position="223"/>
    </location>
    <ligand>
        <name>Mn(2+)</name>
        <dbReference type="ChEBI" id="CHEBI:29035"/>
    </ligand>
</feature>
<dbReference type="NCBIfam" id="TIGR03641">
    <property type="entry name" value="cas1_HMARI"/>
    <property type="match status" value="1"/>
</dbReference>
<dbReference type="InterPro" id="IPR002729">
    <property type="entry name" value="CRISPR-assoc_Cas1"/>
</dbReference>
<feature type="binding site" evidence="9">
    <location>
        <position position="238"/>
    </location>
    <ligand>
        <name>Mn(2+)</name>
        <dbReference type="ChEBI" id="CHEBI:29035"/>
    </ligand>
</feature>
<evidence type="ECO:0000256" key="7">
    <source>
        <dbReference type="ARBA" id="ARBA00023125"/>
    </source>
</evidence>
<dbReference type="InterPro" id="IPR042211">
    <property type="entry name" value="CRISPR-assoc_Cas1_N"/>
</dbReference>
<dbReference type="HAMAP" id="MF_01470">
    <property type="entry name" value="Cas1"/>
    <property type="match status" value="1"/>
</dbReference>
<keyword evidence="6 9" id="KW-0051">Antiviral defense</keyword>
<dbReference type="InterPro" id="IPR042206">
    <property type="entry name" value="CRISPR-assoc_Cas1_C"/>
</dbReference>
<comment type="cofactor">
    <cofactor evidence="9">
        <name>Mg(2+)</name>
        <dbReference type="ChEBI" id="CHEBI:18420"/>
    </cofactor>
    <cofactor evidence="9">
        <name>Mn(2+)</name>
        <dbReference type="ChEBI" id="CHEBI:29035"/>
    </cofactor>
</comment>
<name>F7YTL3_9THEM</name>
<dbReference type="EMBL" id="CP002351">
    <property type="protein sequence ID" value="AEH51235.1"/>
    <property type="molecule type" value="Genomic_DNA"/>
</dbReference>
<keyword evidence="4 9" id="KW-0378">Hydrolase</keyword>
<comment type="similarity">
    <text evidence="9">Belongs to the CRISPR-associated endonuclease Cas1 family.</text>
</comment>
<proteinExistence type="inferred from homology"/>
<evidence type="ECO:0000256" key="1">
    <source>
        <dbReference type="ARBA" id="ARBA00022722"/>
    </source>
</evidence>
<dbReference type="eggNOG" id="COG1518">
    <property type="taxonomic scope" value="Bacteria"/>
</dbReference>
<comment type="subunit">
    <text evidence="9">Homodimer, forms a heterotetramer with a Cas2 homodimer.</text>
</comment>
<dbReference type="Proteomes" id="UP000006804">
    <property type="component" value="Chromosome"/>
</dbReference>
<keyword evidence="3 9" id="KW-0255">Endonuclease</keyword>
<dbReference type="HOGENOM" id="CLU_052779_2_0_0"/>
<dbReference type="CDD" id="cd09722">
    <property type="entry name" value="Cas1_I-B"/>
    <property type="match status" value="1"/>
</dbReference>
<dbReference type="GO" id="GO:0051607">
    <property type="term" value="P:defense response to virus"/>
    <property type="evidence" value="ECO:0007669"/>
    <property type="project" value="UniProtKB-UniRule"/>
</dbReference>
<evidence type="ECO:0000256" key="9">
    <source>
        <dbReference type="HAMAP-Rule" id="MF_01470"/>
    </source>
</evidence>
<organism evidence="10 11">
    <name type="scientific">Pseudothermotoga thermarum DSM 5069</name>
    <dbReference type="NCBI Taxonomy" id="688269"/>
    <lineage>
        <taxon>Bacteria</taxon>
        <taxon>Thermotogati</taxon>
        <taxon>Thermotogota</taxon>
        <taxon>Thermotogae</taxon>
        <taxon>Thermotogales</taxon>
        <taxon>Thermotogaceae</taxon>
        <taxon>Pseudothermotoga</taxon>
    </lineage>
</organism>
<evidence type="ECO:0000256" key="6">
    <source>
        <dbReference type="ARBA" id="ARBA00023118"/>
    </source>
</evidence>
<evidence type="ECO:0000256" key="4">
    <source>
        <dbReference type="ARBA" id="ARBA00022801"/>
    </source>
</evidence>
<dbReference type="RefSeq" id="WP_013932454.1">
    <property type="nucleotide sequence ID" value="NC_015707.1"/>
</dbReference>
<dbReference type="GO" id="GO:0046872">
    <property type="term" value="F:metal ion binding"/>
    <property type="evidence" value="ECO:0007669"/>
    <property type="project" value="UniProtKB-UniRule"/>
</dbReference>
<keyword evidence="8 9" id="KW-0464">Manganese</keyword>
<reference evidence="10 11" key="1">
    <citation type="submission" date="2010-11" db="EMBL/GenBank/DDBJ databases">
        <title>The complete genome of Thermotoga thermarum DSM 5069.</title>
        <authorList>
            <consortium name="US DOE Joint Genome Institute (JGI-PGF)"/>
            <person name="Lucas S."/>
            <person name="Copeland A."/>
            <person name="Lapidus A."/>
            <person name="Bruce D."/>
            <person name="Goodwin L."/>
            <person name="Pitluck S."/>
            <person name="Kyrpides N."/>
            <person name="Mavromatis K."/>
            <person name="Ivanova N."/>
            <person name="Zeytun A."/>
            <person name="Brettin T."/>
            <person name="Detter J.C."/>
            <person name="Tapia R."/>
            <person name="Han C."/>
            <person name="Land M."/>
            <person name="Hauser L."/>
            <person name="Markowitz V."/>
            <person name="Cheng J.-F."/>
            <person name="Hugenholtz P."/>
            <person name="Woyke T."/>
            <person name="Wu D."/>
            <person name="Spring S."/>
            <person name="Schroeder M."/>
            <person name="Brambilla E."/>
            <person name="Klenk H.-P."/>
            <person name="Eisen J.A."/>
        </authorList>
    </citation>
    <scope>NUCLEOTIDE SEQUENCE [LARGE SCALE GENOMIC DNA]</scope>
    <source>
        <strain evidence="10 11">DSM 5069</strain>
    </source>
</reference>
<dbReference type="NCBIfam" id="TIGR00287">
    <property type="entry name" value="cas1"/>
    <property type="match status" value="1"/>
</dbReference>
<feature type="binding site" evidence="9">
    <location>
        <position position="157"/>
    </location>
    <ligand>
        <name>Mn(2+)</name>
        <dbReference type="ChEBI" id="CHEBI:29035"/>
    </ligand>
</feature>